<sequence>MTRSQGPIGKLAQGVVTGIGFASEVRGYKKAKKAAKLENELHEEQPESASSTRSLSSSSKSHEAERDTDIDTEDPPAYEEIERSWELDEAQDIVIEAKKPRKSKDGVANPDKVIAAFLQRHPSCSPSSSMTGPGSSLEYPVAVPQRRPKDKKRGFIRAYAPDLQNVGIDQETWFDFIETLNEASLANPWINALNLASLAASPLPSAISMAVSTAIMVATTITIETQGRYRQNKALDKLNDEFFRPRGLFCLVMTWDSTSFDSRTNANVNTTIQNTIDSQGRISHKFQSSNGVTNGMESIQTAQLIFPGLDLLATVSNDEEKGLKKKIQRGKLFVDDYMDRRAQAKFFAENPTSHLNQAGKPTFQSKYADPTYQLGGGLQNRAQSRGYGYGYGSRRDMRRERGLGGGPLGLIGLAVQTIADRGQQSTSTAHAPYGSSSDYESDRYRRYQESPYPQQSGVRTERGLKNKLFKSKVLYLMVVNMPTAEEMAEARHLTAGWDVQTEQHRF</sequence>
<evidence type="ECO:0000313" key="3">
    <source>
        <dbReference type="Proteomes" id="UP000184073"/>
    </source>
</evidence>
<reference evidence="3" key="1">
    <citation type="journal article" date="2017" name="Genome Biol.">
        <title>Comparative genomics reveals high biological diversity and specific adaptations in the industrially and medically important fungal genus Aspergillus.</title>
        <authorList>
            <person name="de Vries R.P."/>
            <person name="Riley R."/>
            <person name="Wiebenga A."/>
            <person name="Aguilar-Osorio G."/>
            <person name="Amillis S."/>
            <person name="Uchima C.A."/>
            <person name="Anderluh G."/>
            <person name="Asadollahi M."/>
            <person name="Askin M."/>
            <person name="Barry K."/>
            <person name="Battaglia E."/>
            <person name="Bayram O."/>
            <person name="Benocci T."/>
            <person name="Braus-Stromeyer S.A."/>
            <person name="Caldana C."/>
            <person name="Canovas D."/>
            <person name="Cerqueira G.C."/>
            <person name="Chen F."/>
            <person name="Chen W."/>
            <person name="Choi C."/>
            <person name="Clum A."/>
            <person name="Dos Santos R.A."/>
            <person name="Damasio A.R."/>
            <person name="Diallinas G."/>
            <person name="Emri T."/>
            <person name="Fekete E."/>
            <person name="Flipphi M."/>
            <person name="Freyberg S."/>
            <person name="Gallo A."/>
            <person name="Gournas C."/>
            <person name="Habgood R."/>
            <person name="Hainaut M."/>
            <person name="Harispe M.L."/>
            <person name="Henrissat B."/>
            <person name="Hilden K.S."/>
            <person name="Hope R."/>
            <person name="Hossain A."/>
            <person name="Karabika E."/>
            <person name="Karaffa L."/>
            <person name="Karanyi Z."/>
            <person name="Krasevec N."/>
            <person name="Kuo A."/>
            <person name="Kusch H."/>
            <person name="LaButti K."/>
            <person name="Lagendijk E.L."/>
            <person name="Lapidus A."/>
            <person name="Levasseur A."/>
            <person name="Lindquist E."/>
            <person name="Lipzen A."/>
            <person name="Logrieco A.F."/>
            <person name="MacCabe A."/>
            <person name="Maekelae M.R."/>
            <person name="Malavazi I."/>
            <person name="Melin P."/>
            <person name="Meyer V."/>
            <person name="Mielnichuk N."/>
            <person name="Miskei M."/>
            <person name="Molnar A.P."/>
            <person name="Mule G."/>
            <person name="Ngan C.Y."/>
            <person name="Orejas M."/>
            <person name="Orosz E."/>
            <person name="Ouedraogo J.P."/>
            <person name="Overkamp K.M."/>
            <person name="Park H.-S."/>
            <person name="Perrone G."/>
            <person name="Piumi F."/>
            <person name="Punt P.J."/>
            <person name="Ram A.F."/>
            <person name="Ramon A."/>
            <person name="Rauscher S."/>
            <person name="Record E."/>
            <person name="Riano-Pachon D.M."/>
            <person name="Robert V."/>
            <person name="Roehrig J."/>
            <person name="Ruller R."/>
            <person name="Salamov A."/>
            <person name="Salih N.S."/>
            <person name="Samson R.A."/>
            <person name="Sandor E."/>
            <person name="Sanguinetti M."/>
            <person name="Schuetze T."/>
            <person name="Sepcic K."/>
            <person name="Shelest E."/>
            <person name="Sherlock G."/>
            <person name="Sophianopoulou V."/>
            <person name="Squina F.M."/>
            <person name="Sun H."/>
            <person name="Susca A."/>
            <person name="Todd R.B."/>
            <person name="Tsang A."/>
            <person name="Unkles S.E."/>
            <person name="van de Wiele N."/>
            <person name="van Rossen-Uffink D."/>
            <person name="Oliveira J.V."/>
            <person name="Vesth T.C."/>
            <person name="Visser J."/>
            <person name="Yu J.-H."/>
            <person name="Zhou M."/>
            <person name="Andersen M.R."/>
            <person name="Archer D.B."/>
            <person name="Baker S.E."/>
            <person name="Benoit I."/>
            <person name="Brakhage A.A."/>
            <person name="Braus G.H."/>
            <person name="Fischer R."/>
            <person name="Frisvad J.C."/>
            <person name="Goldman G.H."/>
            <person name="Houbraken J."/>
            <person name="Oakley B."/>
            <person name="Pocsi I."/>
            <person name="Scazzocchio C."/>
            <person name="Seiboth B."/>
            <person name="vanKuyk P.A."/>
            <person name="Wortman J."/>
            <person name="Dyer P.S."/>
            <person name="Grigoriev I.V."/>
        </authorList>
    </citation>
    <scope>NUCLEOTIDE SEQUENCE [LARGE SCALE GENOMIC DNA]</scope>
    <source>
        <strain evidence="3">CBS 583.65</strain>
    </source>
</reference>
<dbReference type="PANTHER" id="PTHR38887:SF1">
    <property type="entry name" value="RAS MODIFICATION PROTEIN ERF4"/>
    <property type="match status" value="1"/>
</dbReference>
<feature type="region of interest" description="Disordered" evidence="1">
    <location>
        <begin position="32"/>
        <end position="77"/>
    </location>
</feature>
<keyword evidence="3" id="KW-1185">Reference proteome</keyword>
<dbReference type="PANTHER" id="PTHR38887">
    <property type="entry name" value="CHROMOSOME 21, WHOLE GENOME SHOTGUN SEQUENCE"/>
    <property type="match status" value="1"/>
</dbReference>
<feature type="region of interest" description="Disordered" evidence="1">
    <location>
        <begin position="421"/>
        <end position="443"/>
    </location>
</feature>
<gene>
    <name evidence="2" type="ORF">ASPVEDRAFT_86138</name>
</gene>
<protein>
    <submittedName>
        <fullName evidence="2">Uncharacterized protein</fullName>
    </submittedName>
</protein>
<accession>A0A1L9PTK0</accession>
<dbReference type="InterPro" id="IPR053221">
    <property type="entry name" value="Burnettramic_acid_biosynth"/>
</dbReference>
<name>A0A1L9PTK0_ASPVE</name>
<dbReference type="EMBL" id="KV878132">
    <property type="protein sequence ID" value="OJJ04755.1"/>
    <property type="molecule type" value="Genomic_DNA"/>
</dbReference>
<feature type="compositionally biased region" description="Low complexity" evidence="1">
    <location>
        <begin position="122"/>
        <end position="136"/>
    </location>
</feature>
<dbReference type="VEuPathDB" id="FungiDB:ASPVEDRAFT_86138"/>
<feature type="region of interest" description="Disordered" evidence="1">
    <location>
        <begin position="122"/>
        <end position="146"/>
    </location>
</feature>
<dbReference type="Proteomes" id="UP000184073">
    <property type="component" value="Unassembled WGS sequence"/>
</dbReference>
<dbReference type="STRING" id="1036611.A0A1L9PTK0"/>
<feature type="compositionally biased region" description="Basic and acidic residues" evidence="1">
    <location>
        <begin position="60"/>
        <end position="69"/>
    </location>
</feature>
<evidence type="ECO:0000313" key="2">
    <source>
        <dbReference type="EMBL" id="OJJ04755.1"/>
    </source>
</evidence>
<proteinExistence type="predicted"/>
<dbReference type="AlphaFoldDB" id="A0A1L9PTK0"/>
<feature type="compositionally biased region" description="Basic and acidic residues" evidence="1">
    <location>
        <begin position="35"/>
        <end position="45"/>
    </location>
</feature>
<feature type="compositionally biased region" description="Low complexity" evidence="1">
    <location>
        <begin position="48"/>
        <end position="59"/>
    </location>
</feature>
<dbReference type="RefSeq" id="XP_040670517.1">
    <property type="nucleotide sequence ID" value="XM_040817796.1"/>
</dbReference>
<evidence type="ECO:0000256" key="1">
    <source>
        <dbReference type="SAM" id="MobiDB-lite"/>
    </source>
</evidence>
<organism evidence="2 3">
    <name type="scientific">Aspergillus versicolor CBS 583.65</name>
    <dbReference type="NCBI Taxonomy" id="1036611"/>
    <lineage>
        <taxon>Eukaryota</taxon>
        <taxon>Fungi</taxon>
        <taxon>Dikarya</taxon>
        <taxon>Ascomycota</taxon>
        <taxon>Pezizomycotina</taxon>
        <taxon>Eurotiomycetes</taxon>
        <taxon>Eurotiomycetidae</taxon>
        <taxon>Eurotiales</taxon>
        <taxon>Aspergillaceae</taxon>
        <taxon>Aspergillus</taxon>
        <taxon>Aspergillus subgen. Nidulantes</taxon>
    </lineage>
</organism>
<dbReference type="OrthoDB" id="3433125at2759"/>
<dbReference type="GeneID" id="63733307"/>